<dbReference type="Proteomes" id="UP000295136">
    <property type="component" value="Unassembled WGS sequence"/>
</dbReference>
<keyword evidence="1" id="KW-0472">Membrane</keyword>
<gene>
    <name evidence="2" type="ORF">E1295_30325</name>
</gene>
<evidence type="ECO:0000313" key="2">
    <source>
        <dbReference type="EMBL" id="TDE41380.1"/>
    </source>
</evidence>
<evidence type="ECO:0000256" key="1">
    <source>
        <dbReference type="SAM" id="Phobius"/>
    </source>
</evidence>
<name>A0A4R5F2F4_9ACTN</name>
<sequence>MTEAITGDVERRRGIAGQDAYLPAAVERYLRRPRGGTAGTFDPAQLRPRWRAVIAASAVFLALLVSGLLVRVPTGATGTVAVVERNSVAMVMTDDSITETDRQITVLAAERPIAGTVIDVQWHPYIKLPGPMVTVEFADEVDVNAFSIGGQVVVERGTRPILIDLIGGGEL</sequence>
<keyword evidence="1" id="KW-1133">Transmembrane helix</keyword>
<organism evidence="2 3">
    <name type="scientific">Nonomuraea mesophila</name>
    <dbReference type="NCBI Taxonomy" id="2530382"/>
    <lineage>
        <taxon>Bacteria</taxon>
        <taxon>Bacillati</taxon>
        <taxon>Actinomycetota</taxon>
        <taxon>Actinomycetes</taxon>
        <taxon>Streptosporangiales</taxon>
        <taxon>Streptosporangiaceae</taxon>
        <taxon>Nonomuraea</taxon>
    </lineage>
</organism>
<dbReference type="RefSeq" id="WP_132635295.1">
    <property type="nucleotide sequence ID" value="NZ_SMLD01000099.1"/>
</dbReference>
<proteinExistence type="predicted"/>
<dbReference type="EMBL" id="SMLD01000099">
    <property type="protein sequence ID" value="TDE41380.1"/>
    <property type="molecule type" value="Genomic_DNA"/>
</dbReference>
<reference evidence="2 3" key="1">
    <citation type="submission" date="2019-03" db="EMBL/GenBank/DDBJ databases">
        <title>Draft genome sequences of novel Actinobacteria.</title>
        <authorList>
            <person name="Sahin N."/>
            <person name="Ay H."/>
            <person name="Saygin H."/>
        </authorList>
    </citation>
    <scope>NUCLEOTIDE SEQUENCE [LARGE SCALE GENOMIC DNA]</scope>
    <source>
        <strain evidence="2 3">6K102</strain>
    </source>
</reference>
<keyword evidence="3" id="KW-1185">Reference proteome</keyword>
<feature type="transmembrane region" description="Helical" evidence="1">
    <location>
        <begin position="50"/>
        <end position="70"/>
    </location>
</feature>
<dbReference type="AlphaFoldDB" id="A0A4R5F2F4"/>
<evidence type="ECO:0000313" key="3">
    <source>
        <dbReference type="Proteomes" id="UP000295136"/>
    </source>
</evidence>
<comment type="caution">
    <text evidence="2">The sequence shown here is derived from an EMBL/GenBank/DDBJ whole genome shotgun (WGS) entry which is preliminary data.</text>
</comment>
<accession>A0A4R5F2F4</accession>
<protein>
    <submittedName>
        <fullName evidence="2">Uncharacterized protein</fullName>
    </submittedName>
</protein>
<keyword evidence="1" id="KW-0812">Transmembrane</keyword>